<feature type="domain" description="Cytochrome c" evidence="6">
    <location>
        <begin position="19"/>
        <end position="102"/>
    </location>
</feature>
<evidence type="ECO:0000313" key="8">
    <source>
        <dbReference type="Proteomes" id="UP000478417"/>
    </source>
</evidence>
<dbReference type="SUPFAM" id="SSF46626">
    <property type="entry name" value="Cytochrome c"/>
    <property type="match status" value="1"/>
</dbReference>
<keyword evidence="1 4" id="KW-0349">Heme</keyword>
<feature type="chain" id="PRO_5025510764" evidence="5">
    <location>
        <begin position="22"/>
        <end position="478"/>
    </location>
</feature>
<dbReference type="SUPFAM" id="SSF50952">
    <property type="entry name" value="Soluble quinoprotein glucose dehydrogenase"/>
    <property type="match status" value="1"/>
</dbReference>
<organism evidence="7 8">
    <name type="scientific">Oceanipulchritudo coccoides</name>
    <dbReference type="NCBI Taxonomy" id="2706888"/>
    <lineage>
        <taxon>Bacteria</taxon>
        <taxon>Pseudomonadati</taxon>
        <taxon>Verrucomicrobiota</taxon>
        <taxon>Opitutia</taxon>
        <taxon>Puniceicoccales</taxon>
        <taxon>Oceanipulchritudinaceae</taxon>
        <taxon>Oceanipulchritudo</taxon>
    </lineage>
</organism>
<gene>
    <name evidence="7" type="ORF">G0Q06_04145</name>
</gene>
<evidence type="ECO:0000313" key="7">
    <source>
        <dbReference type="EMBL" id="NDV61634.1"/>
    </source>
</evidence>
<dbReference type="PANTHER" id="PTHR19328:SF75">
    <property type="entry name" value="ALDOSE SUGAR DEHYDROGENASE YLII"/>
    <property type="match status" value="1"/>
</dbReference>
<keyword evidence="3 4" id="KW-0408">Iron</keyword>
<evidence type="ECO:0000256" key="4">
    <source>
        <dbReference type="PROSITE-ProRule" id="PRU00433"/>
    </source>
</evidence>
<dbReference type="InterPro" id="IPR036909">
    <property type="entry name" value="Cyt_c-like_dom_sf"/>
</dbReference>
<name>A0A6B2M0D8_9BACT</name>
<dbReference type="Pfam" id="PF13442">
    <property type="entry name" value="Cytochrome_CBB3"/>
    <property type="match status" value="1"/>
</dbReference>
<dbReference type="AlphaFoldDB" id="A0A6B2M0D8"/>
<dbReference type="Gene3D" id="2.120.10.30">
    <property type="entry name" value="TolB, C-terminal domain"/>
    <property type="match status" value="1"/>
</dbReference>
<dbReference type="PANTHER" id="PTHR19328">
    <property type="entry name" value="HEDGEHOG-INTERACTING PROTEIN"/>
    <property type="match status" value="1"/>
</dbReference>
<accession>A0A6B2M0D8</accession>
<dbReference type="PROSITE" id="PS51257">
    <property type="entry name" value="PROKAR_LIPOPROTEIN"/>
    <property type="match status" value="1"/>
</dbReference>
<evidence type="ECO:0000256" key="3">
    <source>
        <dbReference type="ARBA" id="ARBA00023004"/>
    </source>
</evidence>
<evidence type="ECO:0000256" key="2">
    <source>
        <dbReference type="ARBA" id="ARBA00022723"/>
    </source>
</evidence>
<dbReference type="InterPro" id="IPR009056">
    <property type="entry name" value="Cyt_c-like_dom"/>
</dbReference>
<dbReference type="InterPro" id="IPR012938">
    <property type="entry name" value="Glc/Sorbosone_DH"/>
</dbReference>
<keyword evidence="8" id="KW-1185">Reference proteome</keyword>
<proteinExistence type="predicted"/>
<sequence>MQRICLVVSLFLLACNLPAQSRIGTGAVVDLYEQHCLACHGQSLEGGLGSNLVDDEWIHGDSDADMARVIREGVLDKGMVPYEGVLSDEEIQSLVIYIREMRQIALAETATQAREPVEGVFTSEHHSFTLEEVLKLEGDIFWSISFLPDGGMLLAKFGGELFVARDGQLGEPIKDLPEVDRYGQGGLLEAQAHPDYEENGWIYLGYSERSKAASGQNAYMTVIARGRIKDGQWIDHEDIFRAPDKFYGRSGVHFGTRFVFQDGYLYFSIGDRGVMQEAQDLGFPNGKIHRIHEDGRIPSDNPFLEEEGAIPSIWSYGNRNAQGLDLHPITGEIWSTEHGPRGGDELNRIERGVNYGWPAISYGINYNGKPITGRTAAPGMAQPVHYWTPSIAVCGIDFYEGDAFPKWKNDLFVGGLRSEQLERFKLDGDKVEEHEIVLQGQGRVRDVATGPDGALYLILNENRNGGPSRVVRLVPSNN</sequence>
<dbReference type="PROSITE" id="PS51007">
    <property type="entry name" value="CYTC"/>
    <property type="match status" value="1"/>
</dbReference>
<evidence type="ECO:0000256" key="1">
    <source>
        <dbReference type="ARBA" id="ARBA00022617"/>
    </source>
</evidence>
<dbReference type="InterPro" id="IPR011042">
    <property type="entry name" value="6-blade_b-propeller_TolB-like"/>
</dbReference>
<dbReference type="Gene3D" id="1.10.760.10">
    <property type="entry name" value="Cytochrome c-like domain"/>
    <property type="match status" value="1"/>
</dbReference>
<evidence type="ECO:0000256" key="5">
    <source>
        <dbReference type="SAM" id="SignalP"/>
    </source>
</evidence>
<keyword evidence="5" id="KW-0732">Signal</keyword>
<keyword evidence="2 4" id="KW-0479">Metal-binding</keyword>
<reference evidence="7 8" key="1">
    <citation type="submission" date="2020-02" db="EMBL/GenBank/DDBJ databases">
        <title>Albibacoteraceae fam. nov., the first described family within the subdivision 4 Verrucomicrobia.</title>
        <authorList>
            <person name="Xi F."/>
        </authorList>
    </citation>
    <scope>NUCLEOTIDE SEQUENCE [LARGE SCALE GENOMIC DNA]</scope>
    <source>
        <strain evidence="7 8">CK1056</strain>
    </source>
</reference>
<dbReference type="GO" id="GO:0046872">
    <property type="term" value="F:metal ion binding"/>
    <property type="evidence" value="ECO:0007669"/>
    <property type="project" value="UniProtKB-KW"/>
</dbReference>
<comment type="caution">
    <text evidence="7">The sequence shown here is derived from an EMBL/GenBank/DDBJ whole genome shotgun (WGS) entry which is preliminary data.</text>
</comment>
<dbReference type="Pfam" id="PF07995">
    <property type="entry name" value="GSDH"/>
    <property type="match status" value="1"/>
</dbReference>
<feature type="signal peptide" evidence="5">
    <location>
        <begin position="1"/>
        <end position="21"/>
    </location>
</feature>
<dbReference type="EMBL" id="JAAGNX010000001">
    <property type="protein sequence ID" value="NDV61634.1"/>
    <property type="molecule type" value="Genomic_DNA"/>
</dbReference>
<dbReference type="Proteomes" id="UP000478417">
    <property type="component" value="Unassembled WGS sequence"/>
</dbReference>
<dbReference type="GO" id="GO:0020037">
    <property type="term" value="F:heme binding"/>
    <property type="evidence" value="ECO:0007669"/>
    <property type="project" value="InterPro"/>
</dbReference>
<dbReference type="GO" id="GO:0009055">
    <property type="term" value="F:electron transfer activity"/>
    <property type="evidence" value="ECO:0007669"/>
    <property type="project" value="InterPro"/>
</dbReference>
<dbReference type="InterPro" id="IPR011041">
    <property type="entry name" value="Quinoprot_gluc/sorb_DH_b-prop"/>
</dbReference>
<evidence type="ECO:0000259" key="6">
    <source>
        <dbReference type="PROSITE" id="PS51007"/>
    </source>
</evidence>
<protein>
    <submittedName>
        <fullName evidence="7">Secretion protein HlyD</fullName>
    </submittedName>
</protein>